<keyword evidence="3" id="KW-1185">Reference proteome</keyword>
<gene>
    <name evidence="2" type="ORF">OS493_006738</name>
</gene>
<reference evidence="2" key="1">
    <citation type="submission" date="2023-01" db="EMBL/GenBank/DDBJ databases">
        <title>Genome assembly of the deep-sea coral Lophelia pertusa.</title>
        <authorList>
            <person name="Herrera S."/>
            <person name="Cordes E."/>
        </authorList>
    </citation>
    <scope>NUCLEOTIDE SEQUENCE</scope>
    <source>
        <strain evidence="2">USNM1676648</strain>
        <tissue evidence="2">Polyp</tissue>
    </source>
</reference>
<evidence type="ECO:0000313" key="3">
    <source>
        <dbReference type="Proteomes" id="UP001163046"/>
    </source>
</evidence>
<sequence>MESTTTLLEDPSSKFDLYEKIVDNVEITDDSENSSANGDFIDCLESHADQDESLTCEEVPAVTCNQDHPEAETGPETSQTNNKEGDKKLHHYCPVDLPHSY</sequence>
<dbReference type="Proteomes" id="UP001163046">
    <property type="component" value="Unassembled WGS sequence"/>
</dbReference>
<accession>A0A9X0D504</accession>
<evidence type="ECO:0000256" key="1">
    <source>
        <dbReference type="SAM" id="MobiDB-lite"/>
    </source>
</evidence>
<feature type="region of interest" description="Disordered" evidence="1">
    <location>
        <begin position="63"/>
        <end position="101"/>
    </location>
</feature>
<proteinExistence type="predicted"/>
<dbReference type="EMBL" id="MU825875">
    <property type="protein sequence ID" value="KAJ7386726.1"/>
    <property type="molecule type" value="Genomic_DNA"/>
</dbReference>
<name>A0A9X0D504_9CNID</name>
<dbReference type="AlphaFoldDB" id="A0A9X0D504"/>
<comment type="caution">
    <text evidence="2">The sequence shown here is derived from an EMBL/GenBank/DDBJ whole genome shotgun (WGS) entry which is preliminary data.</text>
</comment>
<evidence type="ECO:0000313" key="2">
    <source>
        <dbReference type="EMBL" id="KAJ7386726.1"/>
    </source>
</evidence>
<organism evidence="2 3">
    <name type="scientific">Desmophyllum pertusum</name>
    <dbReference type="NCBI Taxonomy" id="174260"/>
    <lineage>
        <taxon>Eukaryota</taxon>
        <taxon>Metazoa</taxon>
        <taxon>Cnidaria</taxon>
        <taxon>Anthozoa</taxon>
        <taxon>Hexacorallia</taxon>
        <taxon>Scleractinia</taxon>
        <taxon>Caryophylliina</taxon>
        <taxon>Caryophylliidae</taxon>
        <taxon>Desmophyllum</taxon>
    </lineage>
</organism>
<protein>
    <submittedName>
        <fullName evidence="2">Uncharacterized protein</fullName>
    </submittedName>
</protein>